<dbReference type="EMBL" id="JADBEB010000001">
    <property type="protein sequence ID" value="MBE1487022.1"/>
    <property type="molecule type" value="Genomic_DNA"/>
</dbReference>
<comment type="caution">
    <text evidence="2">The sequence shown here is derived from an EMBL/GenBank/DDBJ whole genome shotgun (WGS) entry which is preliminary data.</text>
</comment>
<sequence>MSRTGTAAAWRGDAPGDMRYVDRHQGGVSG</sequence>
<dbReference type="Proteomes" id="UP000649753">
    <property type="component" value="Unassembled WGS sequence"/>
</dbReference>
<organism evidence="2 3">
    <name type="scientific">Plantactinospora soyae</name>
    <dbReference type="NCBI Taxonomy" id="1544732"/>
    <lineage>
        <taxon>Bacteria</taxon>
        <taxon>Bacillati</taxon>
        <taxon>Actinomycetota</taxon>
        <taxon>Actinomycetes</taxon>
        <taxon>Micromonosporales</taxon>
        <taxon>Micromonosporaceae</taxon>
        <taxon>Plantactinospora</taxon>
    </lineage>
</organism>
<accession>A0A927QXR5</accession>
<evidence type="ECO:0000313" key="3">
    <source>
        <dbReference type="Proteomes" id="UP000649753"/>
    </source>
</evidence>
<feature type="compositionally biased region" description="Basic and acidic residues" evidence="1">
    <location>
        <begin position="14"/>
        <end position="30"/>
    </location>
</feature>
<dbReference type="AlphaFoldDB" id="A0A927QXR5"/>
<name>A0A927QXR5_9ACTN</name>
<protein>
    <submittedName>
        <fullName evidence="2">Uncharacterized protein</fullName>
    </submittedName>
</protein>
<reference evidence="2" key="1">
    <citation type="submission" date="2020-10" db="EMBL/GenBank/DDBJ databases">
        <title>Sequencing the genomes of 1000 actinobacteria strains.</title>
        <authorList>
            <person name="Klenk H.-P."/>
        </authorList>
    </citation>
    <scope>NUCLEOTIDE SEQUENCE</scope>
    <source>
        <strain evidence="2">DSM 46832</strain>
    </source>
</reference>
<proteinExistence type="predicted"/>
<evidence type="ECO:0000256" key="1">
    <source>
        <dbReference type="SAM" id="MobiDB-lite"/>
    </source>
</evidence>
<evidence type="ECO:0000313" key="2">
    <source>
        <dbReference type="EMBL" id="MBE1487022.1"/>
    </source>
</evidence>
<feature type="region of interest" description="Disordered" evidence="1">
    <location>
        <begin position="1"/>
        <end position="30"/>
    </location>
</feature>
<gene>
    <name evidence="2" type="ORF">H4W31_002660</name>
</gene>
<keyword evidence="3" id="KW-1185">Reference proteome</keyword>